<sequence length="509" mass="54180">MSKAVNQAVKELSEAMMAGKLDVRADLKGLKGEDAETVRLINGMIDALIAPMRLAGGALREIAHGNLPPFVIDEYQGEFHQIKQDINTLLAILYGIHAEAVHLTNSIGEGKLKTRGNDWDYQGVWRELIAGFNGTLDAVIAPIREAGEVLERLARYDLKSRMSGKYRGEHAAIRKAMNSTAVALNDAIAQVGEAVGLVSDVGRRITSVSSSFALGASEQSKELGETSVSLTQLSRSAAQNARRSKEAHADAKKATDAMRLAKEAMGRMLASMDEISAAAESTVSIAGEIDGIAQETGVLAWSTVEKAARMRISAGGFGVVAQEIRKLSRQCSQTANSMKEFEKKLGAEHQEEFGALIASLLQIARFSNLLGVNAAVEAAHVEGAGNEFQAMTDEIHTLAVRSADAAKSTGTLTKSSQDLARQGVVLSREIDLELEGAVEAAQAIARFADEILAGIEGQTARIEEINARAVHITGVTEKNASGAADSLVAAQELEAQVAKLSTMVNRFSF</sequence>
<dbReference type="SUPFAM" id="SSF58104">
    <property type="entry name" value="Methyl-accepting chemotaxis protein (MCP) signaling domain"/>
    <property type="match status" value="2"/>
</dbReference>
<dbReference type="SMART" id="SM00283">
    <property type="entry name" value="MA"/>
    <property type="match status" value="1"/>
</dbReference>
<evidence type="ECO:0000256" key="2">
    <source>
        <dbReference type="ARBA" id="ARBA00029447"/>
    </source>
</evidence>
<dbReference type="KEGG" id="gem:GM21_3968"/>
<gene>
    <name evidence="7" type="ordered locus">GM21_3968</name>
</gene>
<evidence type="ECO:0000313" key="7">
    <source>
        <dbReference type="EMBL" id="ACT19984.1"/>
    </source>
</evidence>
<feature type="domain" description="Methyl-accepting transducer" evidence="5">
    <location>
        <begin position="194"/>
        <end position="494"/>
    </location>
</feature>
<feature type="compositionally biased region" description="Basic and acidic residues" evidence="4">
    <location>
        <begin position="243"/>
        <end position="255"/>
    </location>
</feature>
<evidence type="ECO:0000256" key="3">
    <source>
        <dbReference type="PROSITE-ProRule" id="PRU00284"/>
    </source>
</evidence>
<dbReference type="Gene3D" id="1.10.287.950">
    <property type="entry name" value="Methyl-accepting chemotaxis protein"/>
    <property type="match status" value="2"/>
</dbReference>
<dbReference type="Pfam" id="PF18947">
    <property type="entry name" value="HAMP_2"/>
    <property type="match status" value="2"/>
</dbReference>
<dbReference type="eggNOG" id="COG0840">
    <property type="taxonomic scope" value="Bacteria"/>
</dbReference>
<evidence type="ECO:0000259" key="5">
    <source>
        <dbReference type="PROSITE" id="PS50111"/>
    </source>
</evidence>
<dbReference type="GO" id="GO:0005886">
    <property type="term" value="C:plasma membrane"/>
    <property type="evidence" value="ECO:0007669"/>
    <property type="project" value="TreeGrafter"/>
</dbReference>
<protein>
    <submittedName>
        <fullName evidence="7">Methyl-accepting chemotaxis sensory transducer</fullName>
    </submittedName>
</protein>
<dbReference type="AlphaFoldDB" id="C6E8J3"/>
<dbReference type="GO" id="GO:0006935">
    <property type="term" value="P:chemotaxis"/>
    <property type="evidence" value="ECO:0007669"/>
    <property type="project" value="UniProtKB-KW"/>
</dbReference>
<dbReference type="InterPro" id="IPR051310">
    <property type="entry name" value="MCP_chemotaxis"/>
</dbReference>
<dbReference type="InterPro" id="IPR004090">
    <property type="entry name" value="Chemotax_Me-accpt_rcpt"/>
</dbReference>
<keyword evidence="3" id="KW-0807">Transducer</keyword>
<feature type="region of interest" description="Disordered" evidence="4">
    <location>
        <begin position="235"/>
        <end position="255"/>
    </location>
</feature>
<dbReference type="InterPro" id="IPR003660">
    <property type="entry name" value="HAMP_dom"/>
</dbReference>
<dbReference type="Pfam" id="PF00015">
    <property type="entry name" value="MCPsignal"/>
    <property type="match status" value="2"/>
</dbReference>
<dbReference type="HOGENOM" id="CLU_535021_0_0_7"/>
<name>C6E8J3_GEOSM</name>
<comment type="similarity">
    <text evidence="2">Belongs to the methyl-accepting chemotaxis (MCP) protein family.</text>
</comment>
<dbReference type="SMART" id="SM00304">
    <property type="entry name" value="HAMP"/>
    <property type="match status" value="2"/>
</dbReference>
<dbReference type="Gene3D" id="1.20.120.1530">
    <property type="match status" value="1"/>
</dbReference>
<dbReference type="OrthoDB" id="5390518at2"/>
<dbReference type="PRINTS" id="PR00260">
    <property type="entry name" value="CHEMTRNSDUCR"/>
</dbReference>
<evidence type="ECO:0000256" key="4">
    <source>
        <dbReference type="SAM" id="MobiDB-lite"/>
    </source>
</evidence>
<reference evidence="7" key="1">
    <citation type="submission" date="2009-07" db="EMBL/GenBank/DDBJ databases">
        <title>Complete sequence of Geobacter sp. M21.</title>
        <authorList>
            <consortium name="US DOE Joint Genome Institute"/>
            <person name="Lucas S."/>
            <person name="Copeland A."/>
            <person name="Lapidus A."/>
            <person name="Glavina del Rio T."/>
            <person name="Dalin E."/>
            <person name="Tice H."/>
            <person name="Bruce D."/>
            <person name="Goodwin L."/>
            <person name="Pitluck S."/>
            <person name="Saunders E."/>
            <person name="Brettin T."/>
            <person name="Detter J.C."/>
            <person name="Han C."/>
            <person name="Larimer F."/>
            <person name="Land M."/>
            <person name="Hauser L."/>
            <person name="Kyrpides N."/>
            <person name="Ovchinnikova G."/>
            <person name="Lovley D."/>
        </authorList>
    </citation>
    <scope>NUCLEOTIDE SEQUENCE [LARGE SCALE GENOMIC DNA]</scope>
    <source>
        <strain evidence="7">M21</strain>
    </source>
</reference>
<keyword evidence="1" id="KW-0145">Chemotaxis</keyword>
<dbReference type="EMBL" id="CP001661">
    <property type="protein sequence ID" value="ACT19984.1"/>
    <property type="molecule type" value="Genomic_DNA"/>
</dbReference>
<dbReference type="GO" id="GO:0004888">
    <property type="term" value="F:transmembrane signaling receptor activity"/>
    <property type="evidence" value="ECO:0007669"/>
    <property type="project" value="InterPro"/>
</dbReference>
<dbReference type="PROSITE" id="PS50111">
    <property type="entry name" value="CHEMOTAXIS_TRANSDUC_2"/>
    <property type="match status" value="1"/>
</dbReference>
<dbReference type="PANTHER" id="PTHR43531:SF11">
    <property type="entry name" value="METHYL-ACCEPTING CHEMOTAXIS PROTEIN 3"/>
    <property type="match status" value="1"/>
</dbReference>
<feature type="domain" description="HAMP" evidence="6">
    <location>
        <begin position="137"/>
        <end position="189"/>
    </location>
</feature>
<dbReference type="InterPro" id="IPR004089">
    <property type="entry name" value="MCPsignal_dom"/>
</dbReference>
<evidence type="ECO:0000259" key="6">
    <source>
        <dbReference type="PROSITE" id="PS50885"/>
    </source>
</evidence>
<proteinExistence type="inferred from homology"/>
<accession>C6E8J3</accession>
<dbReference type="PANTHER" id="PTHR43531">
    <property type="entry name" value="PROTEIN ICFG"/>
    <property type="match status" value="1"/>
</dbReference>
<dbReference type="PROSITE" id="PS50885">
    <property type="entry name" value="HAMP"/>
    <property type="match status" value="1"/>
</dbReference>
<organism evidence="7">
    <name type="scientific">Geobacter sp. (strain M21)</name>
    <dbReference type="NCBI Taxonomy" id="443144"/>
    <lineage>
        <taxon>Bacteria</taxon>
        <taxon>Pseudomonadati</taxon>
        <taxon>Thermodesulfobacteriota</taxon>
        <taxon>Desulfuromonadia</taxon>
        <taxon>Geobacterales</taxon>
        <taxon>Geobacteraceae</taxon>
        <taxon>Geobacter</taxon>
    </lineage>
</organism>
<dbReference type="GO" id="GO:0007165">
    <property type="term" value="P:signal transduction"/>
    <property type="evidence" value="ECO:0007669"/>
    <property type="project" value="UniProtKB-KW"/>
</dbReference>
<dbReference type="STRING" id="443144.GM21_3968"/>
<evidence type="ECO:0000256" key="1">
    <source>
        <dbReference type="ARBA" id="ARBA00022500"/>
    </source>
</evidence>